<dbReference type="PATRIC" id="fig|362787.3.peg.1912"/>
<comment type="catalytic activity">
    <reaction evidence="1">
        <text>a 4-O-methyl-thymidine in DNA + L-cysteinyl-[protein] = a thymidine in DNA + S-methyl-L-cysteinyl-[protein]</text>
        <dbReference type="Rhea" id="RHEA:53428"/>
        <dbReference type="Rhea" id="RHEA-COMP:10131"/>
        <dbReference type="Rhea" id="RHEA-COMP:10132"/>
        <dbReference type="Rhea" id="RHEA-COMP:13555"/>
        <dbReference type="Rhea" id="RHEA-COMP:13556"/>
        <dbReference type="ChEBI" id="CHEBI:29950"/>
        <dbReference type="ChEBI" id="CHEBI:82612"/>
        <dbReference type="ChEBI" id="CHEBI:137386"/>
        <dbReference type="ChEBI" id="CHEBI:137387"/>
        <dbReference type="EC" id="2.1.1.63"/>
    </reaction>
</comment>
<dbReference type="Gene3D" id="3.30.160.70">
    <property type="entry name" value="Methylated DNA-protein cysteine methyltransferase domain"/>
    <property type="match status" value="1"/>
</dbReference>
<dbReference type="SUPFAM" id="SSF46767">
    <property type="entry name" value="Methylated DNA-protein cysteine methyltransferase, C-terminal domain"/>
    <property type="match status" value="1"/>
</dbReference>
<dbReference type="InterPro" id="IPR036388">
    <property type="entry name" value="WH-like_DNA-bd_sf"/>
</dbReference>
<dbReference type="EMBL" id="JSAN01000133">
    <property type="protein sequence ID" value="KIC70844.1"/>
    <property type="molecule type" value="Genomic_DNA"/>
</dbReference>
<dbReference type="RefSeq" id="WP_011176380.1">
    <property type="nucleotide sequence ID" value="NZ_JSAN01000133.1"/>
</dbReference>
<dbReference type="GO" id="GO:0032259">
    <property type="term" value="P:methylation"/>
    <property type="evidence" value="ECO:0007669"/>
    <property type="project" value="UniProtKB-KW"/>
</dbReference>
<evidence type="ECO:0000256" key="8">
    <source>
        <dbReference type="ARBA" id="ARBA00049348"/>
    </source>
</evidence>
<organism evidence="10 11">
    <name type="scientific">Candidatus Protochlamydia amoebophila</name>
    <dbReference type="NCBI Taxonomy" id="362787"/>
    <lineage>
        <taxon>Bacteria</taxon>
        <taxon>Pseudomonadati</taxon>
        <taxon>Chlamydiota</taxon>
        <taxon>Chlamydiia</taxon>
        <taxon>Parachlamydiales</taxon>
        <taxon>Parachlamydiaceae</taxon>
        <taxon>Candidatus Protochlamydia</taxon>
    </lineage>
</organism>
<dbReference type="GO" id="GO:0003908">
    <property type="term" value="F:methylated-DNA-[protein]-cysteine S-methyltransferase activity"/>
    <property type="evidence" value="ECO:0007669"/>
    <property type="project" value="UniProtKB-EC"/>
</dbReference>
<keyword evidence="7" id="KW-0234">DNA repair</keyword>
<keyword evidence="4 10" id="KW-0489">Methyltransferase</keyword>
<evidence type="ECO:0000256" key="1">
    <source>
        <dbReference type="ARBA" id="ARBA00001286"/>
    </source>
</evidence>
<reference evidence="10 11" key="1">
    <citation type="journal article" date="2014" name="Mol. Biol. Evol.">
        <title>Massive expansion of Ubiquitination-related gene families within the Chlamydiae.</title>
        <authorList>
            <person name="Domman D."/>
            <person name="Collingro A."/>
            <person name="Lagkouvardos I."/>
            <person name="Gehre L."/>
            <person name="Weinmaier T."/>
            <person name="Rattei T."/>
            <person name="Subtil A."/>
            <person name="Horn M."/>
        </authorList>
    </citation>
    <scope>NUCLEOTIDE SEQUENCE [LARGE SCALE GENOMIC DNA]</scope>
    <source>
        <strain evidence="10 11">EI2</strain>
    </source>
</reference>
<comment type="catalytic activity">
    <reaction evidence="8">
        <text>a 6-O-methyl-2'-deoxyguanosine in DNA + L-cysteinyl-[protein] = S-methyl-L-cysteinyl-[protein] + a 2'-deoxyguanosine in DNA</text>
        <dbReference type="Rhea" id="RHEA:24000"/>
        <dbReference type="Rhea" id="RHEA-COMP:10131"/>
        <dbReference type="Rhea" id="RHEA-COMP:10132"/>
        <dbReference type="Rhea" id="RHEA-COMP:11367"/>
        <dbReference type="Rhea" id="RHEA-COMP:11368"/>
        <dbReference type="ChEBI" id="CHEBI:29950"/>
        <dbReference type="ChEBI" id="CHEBI:82612"/>
        <dbReference type="ChEBI" id="CHEBI:85445"/>
        <dbReference type="ChEBI" id="CHEBI:85448"/>
        <dbReference type="EC" id="2.1.1.63"/>
    </reaction>
</comment>
<dbReference type="Proteomes" id="UP000031465">
    <property type="component" value="Unassembled WGS sequence"/>
</dbReference>
<dbReference type="InterPro" id="IPR036631">
    <property type="entry name" value="MGMT_N_sf"/>
</dbReference>
<dbReference type="Gene3D" id="1.10.10.10">
    <property type="entry name" value="Winged helix-like DNA-binding domain superfamily/Winged helix DNA-binding domain"/>
    <property type="match status" value="1"/>
</dbReference>
<evidence type="ECO:0000256" key="4">
    <source>
        <dbReference type="ARBA" id="ARBA00022603"/>
    </source>
</evidence>
<keyword evidence="6" id="KW-0227">DNA damage</keyword>
<dbReference type="GO" id="GO:0006281">
    <property type="term" value="P:DNA repair"/>
    <property type="evidence" value="ECO:0007669"/>
    <property type="project" value="UniProtKB-KW"/>
</dbReference>
<evidence type="ECO:0000256" key="7">
    <source>
        <dbReference type="ARBA" id="ARBA00023204"/>
    </source>
</evidence>
<dbReference type="NCBIfam" id="TIGR00589">
    <property type="entry name" value="ogt"/>
    <property type="match status" value="1"/>
</dbReference>
<dbReference type="AlphaFoldDB" id="A0A0C1GZ28"/>
<dbReference type="PANTHER" id="PTHR10815:SF14">
    <property type="entry name" value="BIFUNCTIONAL TRANSCRIPTIONAL ACTIVATOR_DNA REPAIR ENZYME ADA"/>
    <property type="match status" value="1"/>
</dbReference>
<dbReference type="CDD" id="cd06445">
    <property type="entry name" value="ATase"/>
    <property type="match status" value="1"/>
</dbReference>
<evidence type="ECO:0000313" key="10">
    <source>
        <dbReference type="EMBL" id="KIC70844.1"/>
    </source>
</evidence>
<evidence type="ECO:0000313" key="11">
    <source>
        <dbReference type="Proteomes" id="UP000031465"/>
    </source>
</evidence>
<dbReference type="EC" id="2.1.1.63" evidence="3"/>
<evidence type="ECO:0000256" key="6">
    <source>
        <dbReference type="ARBA" id="ARBA00022763"/>
    </source>
</evidence>
<dbReference type="PANTHER" id="PTHR10815">
    <property type="entry name" value="METHYLATED-DNA--PROTEIN-CYSTEINE METHYLTRANSFERASE"/>
    <property type="match status" value="1"/>
</dbReference>
<dbReference type="FunFam" id="1.10.10.10:FF:000214">
    <property type="entry name" value="Methylated-DNA--protein-cysteine methyltransferase"/>
    <property type="match status" value="1"/>
</dbReference>
<dbReference type="SUPFAM" id="SSF53155">
    <property type="entry name" value="Methylated DNA-protein cysteine methyltransferase domain"/>
    <property type="match status" value="1"/>
</dbReference>
<keyword evidence="5 10" id="KW-0808">Transferase</keyword>
<feature type="domain" description="Methylated-DNA-[protein]-cysteine S-methyltransferase DNA binding" evidence="9">
    <location>
        <begin position="91"/>
        <end position="169"/>
    </location>
</feature>
<protein>
    <recommendedName>
        <fullName evidence="3">methylated-DNA--[protein]-cysteine S-methyltransferase</fullName>
        <ecNumber evidence="3">2.1.1.63</ecNumber>
    </recommendedName>
</protein>
<sequence length="173" mass="19365">MHNKHVEQIFFSIGNSSFGQVIVAQSQVGLCAVILGENPAELQLLLQARFPQAHLIHDDYKTKNILSQIIELMENPLKKIDFTLDERGTLFQRSVWKALREIPIGTTSSYAEIAKKISSPKAVRAVGGACAANPLALVTPCHRVIRKDGNLSGYRWGIERKLQYLQLESKLKK</sequence>
<evidence type="ECO:0000256" key="3">
    <source>
        <dbReference type="ARBA" id="ARBA00011918"/>
    </source>
</evidence>
<dbReference type="InterPro" id="IPR036217">
    <property type="entry name" value="MethylDNA_cys_MeTrfase_DNAb"/>
</dbReference>
<evidence type="ECO:0000259" key="9">
    <source>
        <dbReference type="Pfam" id="PF01035"/>
    </source>
</evidence>
<comment type="similarity">
    <text evidence="2">Belongs to the MGMT family.</text>
</comment>
<dbReference type="InterPro" id="IPR014048">
    <property type="entry name" value="MethylDNA_cys_MeTrfase_DNA-bd"/>
</dbReference>
<name>A0A0C1GZ28_9BACT</name>
<evidence type="ECO:0000256" key="2">
    <source>
        <dbReference type="ARBA" id="ARBA00008711"/>
    </source>
</evidence>
<accession>A0A0C1GZ28</accession>
<evidence type="ECO:0000256" key="5">
    <source>
        <dbReference type="ARBA" id="ARBA00022679"/>
    </source>
</evidence>
<gene>
    <name evidence="10" type="primary">ada_2</name>
    <name evidence="10" type="ORF">DB44_FL00040</name>
</gene>
<proteinExistence type="inferred from homology"/>
<dbReference type="Pfam" id="PF01035">
    <property type="entry name" value="DNA_binding_1"/>
    <property type="match status" value="1"/>
</dbReference>
<dbReference type="OMA" id="FHATDAV"/>
<comment type="caution">
    <text evidence="10">The sequence shown here is derived from an EMBL/GenBank/DDBJ whole genome shotgun (WGS) entry which is preliminary data.</text>
</comment>